<name>A0ABY6Q0Q7_9ACTN</name>
<accession>A0ABY6Q0Q7</accession>
<evidence type="ECO:0000256" key="1">
    <source>
        <dbReference type="SAM" id="MobiDB-lite"/>
    </source>
</evidence>
<feature type="region of interest" description="Disordered" evidence="1">
    <location>
        <begin position="192"/>
        <end position="219"/>
    </location>
</feature>
<evidence type="ECO:0000313" key="2">
    <source>
        <dbReference type="EMBL" id="UZK57827.1"/>
    </source>
</evidence>
<proteinExistence type="predicted"/>
<organism evidence="2 3">
    <name type="scientific">Streptomyces drozdowiczii</name>
    <dbReference type="NCBI Taxonomy" id="202862"/>
    <lineage>
        <taxon>Bacteria</taxon>
        <taxon>Bacillati</taxon>
        <taxon>Actinomycetota</taxon>
        <taxon>Actinomycetes</taxon>
        <taxon>Kitasatosporales</taxon>
        <taxon>Streptomycetaceae</taxon>
        <taxon>Streptomyces</taxon>
    </lineage>
</organism>
<sequence>MQQVNSSTVRHLRRAASLKLMEMTAGGTWAECAKTLGTLRGSVVSTFHVLGRTMPGKLWKEFEAGVERIAAELDSNPNRVNYARRRQSIATWRMPAPDWPGLCDGIPKLGHLARQEPHLATGLVWAEVTQSEHLNCSFLTSPALGGRDRKQLADQIAQFLTPAHQKAGRLELRRRLDLYAVRLAVQCDSAPPGSFGQGTSTAQLTRAQSARYETQRMSS</sequence>
<protein>
    <submittedName>
        <fullName evidence="2">Uncharacterized protein</fullName>
    </submittedName>
</protein>
<evidence type="ECO:0000313" key="3">
    <source>
        <dbReference type="Proteomes" id="UP001164963"/>
    </source>
</evidence>
<dbReference type="RefSeq" id="WP_265546269.1">
    <property type="nucleotide sequence ID" value="NZ_CP098740.1"/>
</dbReference>
<dbReference type="EMBL" id="CP098740">
    <property type="protein sequence ID" value="UZK57827.1"/>
    <property type="molecule type" value="Genomic_DNA"/>
</dbReference>
<keyword evidence="3" id="KW-1185">Reference proteome</keyword>
<gene>
    <name evidence="2" type="ORF">NEH16_30370</name>
</gene>
<dbReference type="Proteomes" id="UP001164963">
    <property type="component" value="Chromosome"/>
</dbReference>
<reference evidence="2" key="1">
    <citation type="journal article" date="2022" name="Front. Microbiol.">
        <title>Mirubactin C rescues the lethal effect of cell wall biosynthesis mutations in Bacillus subtilis.</title>
        <authorList>
            <person name="Kepplinger B."/>
            <person name="Wen X."/>
            <person name="Tyler A.R."/>
            <person name="Kim B.Y."/>
            <person name="Brown J."/>
            <person name="Banks P."/>
            <person name="Dashti Y."/>
            <person name="Mackenzie E.S."/>
            <person name="Wills C."/>
            <person name="Kawai Y."/>
            <person name="Waldron K.J."/>
            <person name="Allenby N.E.E."/>
            <person name="Wu L.J."/>
            <person name="Hall M.J."/>
            <person name="Errington J."/>
        </authorList>
    </citation>
    <scope>NUCLEOTIDE SEQUENCE</scope>
    <source>
        <strain evidence="2">MDA8-470</strain>
    </source>
</reference>
<feature type="compositionally biased region" description="Polar residues" evidence="1">
    <location>
        <begin position="197"/>
        <end position="219"/>
    </location>
</feature>